<accession>A0ABU5RJL3</accession>
<evidence type="ECO:0000313" key="2">
    <source>
        <dbReference type="Proteomes" id="UP001304298"/>
    </source>
</evidence>
<evidence type="ECO:0008006" key="3">
    <source>
        <dbReference type="Google" id="ProtNLM"/>
    </source>
</evidence>
<dbReference type="EMBL" id="JAYFSI010000012">
    <property type="protein sequence ID" value="MEA5365331.1"/>
    <property type="molecule type" value="Genomic_DNA"/>
</dbReference>
<protein>
    <recommendedName>
        <fullName evidence="3">Circularly permuted type 2 ATP-grasp protein</fullName>
    </recommendedName>
</protein>
<proteinExistence type="predicted"/>
<comment type="caution">
    <text evidence="1">The sequence shown here is derived from an EMBL/GenBank/DDBJ whole genome shotgun (WGS) entry which is preliminary data.</text>
</comment>
<keyword evidence="2" id="KW-1185">Reference proteome</keyword>
<gene>
    <name evidence="1" type="ORF">VA596_37785</name>
</gene>
<dbReference type="SUPFAM" id="SSF56059">
    <property type="entry name" value="Glutathione synthetase ATP-binding domain-like"/>
    <property type="match status" value="1"/>
</dbReference>
<reference evidence="1 2" key="1">
    <citation type="submission" date="2023-12" db="EMBL/GenBank/DDBJ databases">
        <title>Amycolatopsis sp. V23-08.</title>
        <authorList>
            <person name="Somphong A."/>
        </authorList>
    </citation>
    <scope>NUCLEOTIDE SEQUENCE [LARGE SCALE GENOMIC DNA]</scope>
    <source>
        <strain evidence="1 2">V23-08</strain>
    </source>
</reference>
<organism evidence="1 2">
    <name type="scientific">Amycolatopsis heterodermiae</name>
    <dbReference type="NCBI Taxonomy" id="3110235"/>
    <lineage>
        <taxon>Bacteria</taxon>
        <taxon>Bacillati</taxon>
        <taxon>Actinomycetota</taxon>
        <taxon>Actinomycetes</taxon>
        <taxon>Pseudonocardiales</taxon>
        <taxon>Pseudonocardiaceae</taxon>
        <taxon>Amycolatopsis</taxon>
    </lineage>
</organism>
<name>A0ABU5RJL3_9PSEU</name>
<dbReference type="RefSeq" id="WP_323333773.1">
    <property type="nucleotide sequence ID" value="NZ_JAYFSI010000012.1"/>
</dbReference>
<dbReference type="Proteomes" id="UP001304298">
    <property type="component" value="Unassembled WGS sequence"/>
</dbReference>
<evidence type="ECO:0000313" key="1">
    <source>
        <dbReference type="EMBL" id="MEA5365331.1"/>
    </source>
</evidence>
<sequence>MSAKANRVTEAYLADCAAPESGLRHALANLDVSDTKRAAWPRLLPRPVVVDEAEYRAFGRDLVTVFDLVTSLPRRLFDGDFERFRTSLGLDDVHTRLMCRLLGEGPPPLYGRADVYYDGEAFKLLEYNIGSALGGLDMVGTLPKAYLKVPAVAEFAAEHGLGFLDMGSDLAEALRNAGKTIGAGEPVVAILEGPGGMTTYGHQRRAIGELLAEQNVTCLVGEIGDLEFRDGKPYLDGTGIDVILRYYGLEEMLEAPDGVELLEPVFRAHEEGAVVVWTPTNVYSNKGTLAMLSEFSADTTVFTAEERAAIDRVLPWSRMLGRPGAGPDAGRIEECVRRQDQLVFKPTGSYGGKGVVIGQEVDAATWRDTLDAGSRTGSLVQEIVQPNLETVIDPQTGESAEWYALWAAFMTPSGLSGGGVRAIPPGGTTVITMINNPDVRNTCLFTC</sequence>